<dbReference type="AlphaFoldDB" id="A0A1C4XBK1"/>
<reference evidence="3" key="1">
    <citation type="submission" date="2016-06" db="EMBL/GenBank/DDBJ databases">
        <authorList>
            <person name="Varghese N."/>
            <person name="Submissions Spin"/>
        </authorList>
    </citation>
    <scope>NUCLEOTIDE SEQUENCE [LARGE SCALE GENOMIC DNA]</scope>
    <source>
        <strain evidence="3">DSM 45246</strain>
    </source>
</reference>
<dbReference type="InterPro" id="IPR020941">
    <property type="entry name" value="SUFU-like_domain"/>
</dbReference>
<name>A0A1C4XBK1_9ACTN</name>
<dbReference type="Proteomes" id="UP000199629">
    <property type="component" value="Unassembled WGS sequence"/>
</dbReference>
<dbReference type="Pfam" id="PF05076">
    <property type="entry name" value="SUFU"/>
    <property type="match status" value="1"/>
</dbReference>
<dbReference type="EMBL" id="FMCS01000005">
    <property type="protein sequence ID" value="SCF05601.1"/>
    <property type="molecule type" value="Genomic_DNA"/>
</dbReference>
<accession>A0A1C4XBK1</accession>
<keyword evidence="3" id="KW-1185">Reference proteome</keyword>
<feature type="domain" description="Suppressor of fused-like" evidence="1">
    <location>
        <begin position="43"/>
        <end position="189"/>
    </location>
</feature>
<protein>
    <submittedName>
        <fullName evidence="2">Suppressor of fused protein (SUFU)</fullName>
    </submittedName>
</protein>
<proteinExistence type="predicted"/>
<dbReference type="SUPFAM" id="SSF103359">
    <property type="entry name" value="Suppressor of Fused, N-terminal domain"/>
    <property type="match status" value="1"/>
</dbReference>
<dbReference type="RefSeq" id="WP_208602795.1">
    <property type="nucleotide sequence ID" value="NZ_FMCS01000005.1"/>
</dbReference>
<sequence>MDHELPPSAVHLRDHLRNLFPTRVLDVLPPAAGPIHLRVPDFHVFRLAPGPGEGGWLYVSAGLWDATQHHGHGLEFVLYTAEPSDRHVETVTMNAYYHAAGGRNTLDLGHTVPIGRPWQPGSRCDHLLVSLPYLWGPELEVCAFPEGHVRVLWLLPITRAEKTFRHAHGLEALEQRLENAGIDPADPARASVVEAEAGRLRRLLRRRGGKG</sequence>
<evidence type="ECO:0000259" key="1">
    <source>
        <dbReference type="Pfam" id="PF05076"/>
    </source>
</evidence>
<gene>
    <name evidence="2" type="ORF">GA0070214_105314</name>
</gene>
<organism evidence="2 3">
    <name type="scientific">Micromonospora chaiyaphumensis</name>
    <dbReference type="NCBI Taxonomy" id="307119"/>
    <lineage>
        <taxon>Bacteria</taxon>
        <taxon>Bacillati</taxon>
        <taxon>Actinomycetota</taxon>
        <taxon>Actinomycetes</taxon>
        <taxon>Micromonosporales</taxon>
        <taxon>Micromonosporaceae</taxon>
        <taxon>Micromonospora</taxon>
    </lineage>
</organism>
<dbReference type="InterPro" id="IPR037181">
    <property type="entry name" value="SUFU_N"/>
</dbReference>
<evidence type="ECO:0000313" key="3">
    <source>
        <dbReference type="Proteomes" id="UP000199629"/>
    </source>
</evidence>
<evidence type="ECO:0000313" key="2">
    <source>
        <dbReference type="EMBL" id="SCF05601.1"/>
    </source>
</evidence>